<feature type="transmembrane region" description="Helical" evidence="8">
    <location>
        <begin position="275"/>
        <end position="294"/>
    </location>
</feature>
<dbReference type="Gene3D" id="1.20.1250.20">
    <property type="entry name" value="MFS general substrate transporter like domains"/>
    <property type="match status" value="1"/>
</dbReference>
<dbReference type="InterPro" id="IPR036259">
    <property type="entry name" value="MFS_trans_sf"/>
</dbReference>
<dbReference type="RefSeq" id="WP_306099311.1">
    <property type="nucleotide sequence ID" value="NZ_CP162602.1"/>
</dbReference>
<dbReference type="InterPro" id="IPR020846">
    <property type="entry name" value="MFS_dom"/>
</dbReference>
<evidence type="ECO:0000259" key="9">
    <source>
        <dbReference type="PROSITE" id="PS50850"/>
    </source>
</evidence>
<dbReference type="InterPro" id="IPR011701">
    <property type="entry name" value="MFS"/>
</dbReference>
<accession>A0AB39HIJ9</accession>
<feature type="transmembrane region" description="Helical" evidence="8">
    <location>
        <begin position="162"/>
        <end position="185"/>
    </location>
</feature>
<evidence type="ECO:0000313" key="10">
    <source>
        <dbReference type="EMBL" id="XDK26420.1"/>
    </source>
</evidence>
<gene>
    <name evidence="10" type="ORF">AB0763_15325</name>
</gene>
<dbReference type="PROSITE" id="PS50850">
    <property type="entry name" value="MFS"/>
    <property type="match status" value="1"/>
</dbReference>
<feature type="transmembrane region" description="Helical" evidence="8">
    <location>
        <begin position="7"/>
        <end position="28"/>
    </location>
</feature>
<dbReference type="PANTHER" id="PTHR43271">
    <property type="entry name" value="BLL2771 PROTEIN"/>
    <property type="match status" value="1"/>
</dbReference>
<dbReference type="SUPFAM" id="SSF103473">
    <property type="entry name" value="MFS general substrate transporter"/>
    <property type="match status" value="1"/>
</dbReference>
<keyword evidence="10" id="KW-0614">Plasmid</keyword>
<feature type="transmembrane region" description="Helical" evidence="8">
    <location>
        <begin position="367"/>
        <end position="388"/>
    </location>
</feature>
<evidence type="ECO:0000256" key="7">
    <source>
        <dbReference type="ARBA" id="ARBA00023136"/>
    </source>
</evidence>
<feature type="transmembrane region" description="Helical" evidence="8">
    <location>
        <begin position="215"/>
        <end position="237"/>
    </location>
</feature>
<reference evidence="10" key="1">
    <citation type="submission" date="2024-07" db="EMBL/GenBank/DDBJ databases">
        <title>Genome Analysis of a Potential Novel Vibrio Species Secreting pH- and Thermo-stable Alginate Lyase and its Application in Producing Alginate Oligosaccharides.</title>
        <authorList>
            <person name="Huang H."/>
            <person name="Bao K."/>
        </authorList>
    </citation>
    <scope>NUCLEOTIDE SEQUENCE</scope>
    <source>
        <strain evidence="10">HB236076</strain>
        <plasmid evidence="10">p-HB236076</plasmid>
    </source>
</reference>
<keyword evidence="5 8" id="KW-0812">Transmembrane</keyword>
<geneLocation type="plasmid" evidence="10">
    <name>p-HB236076</name>
</geneLocation>
<dbReference type="EMBL" id="CP162602">
    <property type="protein sequence ID" value="XDK26420.1"/>
    <property type="molecule type" value="Genomic_DNA"/>
</dbReference>
<keyword evidence="4" id="KW-1003">Cell membrane</keyword>
<evidence type="ECO:0000256" key="5">
    <source>
        <dbReference type="ARBA" id="ARBA00022692"/>
    </source>
</evidence>
<feature type="transmembrane region" description="Helical" evidence="8">
    <location>
        <begin position="300"/>
        <end position="317"/>
    </location>
</feature>
<evidence type="ECO:0000256" key="2">
    <source>
        <dbReference type="ARBA" id="ARBA00008335"/>
    </source>
</evidence>
<evidence type="ECO:0000256" key="8">
    <source>
        <dbReference type="SAM" id="Phobius"/>
    </source>
</evidence>
<feature type="transmembrane region" description="Helical" evidence="8">
    <location>
        <begin position="338"/>
        <end position="355"/>
    </location>
</feature>
<dbReference type="GO" id="GO:0022857">
    <property type="term" value="F:transmembrane transporter activity"/>
    <property type="evidence" value="ECO:0007669"/>
    <property type="project" value="InterPro"/>
</dbReference>
<evidence type="ECO:0000256" key="4">
    <source>
        <dbReference type="ARBA" id="ARBA00022475"/>
    </source>
</evidence>
<evidence type="ECO:0000256" key="3">
    <source>
        <dbReference type="ARBA" id="ARBA00022448"/>
    </source>
</evidence>
<organism evidence="10">
    <name type="scientific">Vibrio sp. HB236076</name>
    <dbReference type="NCBI Taxonomy" id="3232307"/>
    <lineage>
        <taxon>Bacteria</taxon>
        <taxon>Pseudomonadati</taxon>
        <taxon>Pseudomonadota</taxon>
        <taxon>Gammaproteobacteria</taxon>
        <taxon>Vibrionales</taxon>
        <taxon>Vibrionaceae</taxon>
        <taxon>Vibrio</taxon>
    </lineage>
</organism>
<proteinExistence type="inferred from homology"/>
<dbReference type="AlphaFoldDB" id="A0AB39HIJ9"/>
<dbReference type="GO" id="GO:0005886">
    <property type="term" value="C:plasma membrane"/>
    <property type="evidence" value="ECO:0007669"/>
    <property type="project" value="UniProtKB-SubCell"/>
</dbReference>
<feature type="transmembrane region" description="Helical" evidence="8">
    <location>
        <begin position="74"/>
        <end position="94"/>
    </location>
</feature>
<keyword evidence="7 8" id="KW-0472">Membrane</keyword>
<feature type="domain" description="Major facilitator superfamily (MFS) profile" evidence="9">
    <location>
        <begin position="10"/>
        <end position="392"/>
    </location>
</feature>
<evidence type="ECO:0000256" key="6">
    <source>
        <dbReference type="ARBA" id="ARBA00022989"/>
    </source>
</evidence>
<feature type="transmembrane region" description="Helical" evidence="8">
    <location>
        <begin position="135"/>
        <end position="156"/>
    </location>
</feature>
<keyword evidence="6 8" id="KW-1133">Transmembrane helix</keyword>
<protein>
    <submittedName>
        <fullName evidence="10">MFS transporter</fullName>
    </submittedName>
</protein>
<feature type="transmembrane region" description="Helical" evidence="8">
    <location>
        <begin position="249"/>
        <end position="268"/>
    </location>
</feature>
<name>A0AB39HIJ9_9VIBR</name>
<keyword evidence="3" id="KW-0813">Transport</keyword>
<dbReference type="PANTHER" id="PTHR43271:SF1">
    <property type="entry name" value="INNER MEMBRANE TRANSPORT PROTEIN YNFM"/>
    <property type="match status" value="1"/>
</dbReference>
<dbReference type="Pfam" id="PF07690">
    <property type="entry name" value="MFS_1"/>
    <property type="match status" value="1"/>
</dbReference>
<sequence length="398" mass="43511">MKNLTHYQRVTLSICLCSFVTFANIYWMQPLIPVIQSSFDITPLQANLSMSAPLLGMGIGLLFFASLSDAMGRCSLLLMGSAAGLLVSLMLPFADNYTMFIVLRFAQGACLAVCPAVAVPLLGDEMRKSWLPAAVGYYIACNTLGGISSRLIGGIATEHLGGWQLSAVVIGMTSCLFYIAIYFILPKQRHFVAKPFKAKDSLVQFAKHLSSAQLLCLYTLIGIAFGCFVNISNYLMIELEGEPFNLSSDLRSLMFLTLLGGTTSSTLAGKFSARYSLRAGIALGLAIMLTANVLLSVHHLFTLILGMILLSFGFFFCHSQASTLVNQSVTKAKGSAQALYSLFYYAGASLGVFVLEPFYQNWGWQGMLLATKVALVYCIGLVMCYRYIKKRQYNKLHA</sequence>
<evidence type="ECO:0000256" key="1">
    <source>
        <dbReference type="ARBA" id="ARBA00004651"/>
    </source>
</evidence>
<dbReference type="CDD" id="cd17324">
    <property type="entry name" value="MFS_NepI_like"/>
    <property type="match status" value="1"/>
</dbReference>
<feature type="transmembrane region" description="Helical" evidence="8">
    <location>
        <begin position="48"/>
        <end position="67"/>
    </location>
</feature>
<comment type="subcellular location">
    <subcellularLocation>
        <location evidence="1">Cell membrane</location>
        <topology evidence="1">Multi-pass membrane protein</topology>
    </subcellularLocation>
</comment>
<comment type="similarity">
    <text evidence="2">Belongs to the major facilitator superfamily.</text>
</comment>
<feature type="transmembrane region" description="Helical" evidence="8">
    <location>
        <begin position="100"/>
        <end position="123"/>
    </location>
</feature>
<dbReference type="KEGG" id="vih:AB0763_15325"/>